<comment type="subcellular location">
    <subcellularLocation>
        <location evidence="1">Membrane</location>
        <topology evidence="1">Single-pass type I membrane protein</topology>
    </subcellularLocation>
</comment>
<dbReference type="InterPro" id="IPR001245">
    <property type="entry name" value="Ser-Thr/Tyr_kinase_cat_dom"/>
</dbReference>
<dbReference type="PANTHER" id="PTHR27009">
    <property type="entry name" value="RUST RESISTANCE KINASE LR10-RELATED"/>
    <property type="match status" value="1"/>
</dbReference>
<dbReference type="Gene3D" id="1.10.510.10">
    <property type="entry name" value="Transferase(Phosphotransferase) domain 1"/>
    <property type="match status" value="1"/>
</dbReference>
<evidence type="ECO:0000256" key="3">
    <source>
        <dbReference type="ARBA" id="ARBA00022679"/>
    </source>
</evidence>
<evidence type="ECO:0000256" key="4">
    <source>
        <dbReference type="ARBA" id="ARBA00022692"/>
    </source>
</evidence>
<dbReference type="FunFam" id="1.10.510.10:FF:000384">
    <property type="entry name" value="G-type lectin S-receptor-like serine/threonine-protein kinase"/>
    <property type="match status" value="1"/>
</dbReference>
<dbReference type="STRING" id="542762.A0A4S4D9K9"/>
<dbReference type="Gene3D" id="3.30.200.20">
    <property type="entry name" value="Phosphorylase Kinase, domain 1"/>
    <property type="match status" value="1"/>
</dbReference>
<dbReference type="GO" id="GO:0016020">
    <property type="term" value="C:membrane"/>
    <property type="evidence" value="ECO:0007669"/>
    <property type="project" value="UniProtKB-SubCell"/>
</dbReference>
<keyword evidence="8 12" id="KW-0067">ATP-binding</keyword>
<comment type="caution">
    <text evidence="15">The sequence shown here is derived from an EMBL/GenBank/DDBJ whole genome shotgun (WGS) entry which is preliminary data.</text>
</comment>
<evidence type="ECO:0000313" key="16">
    <source>
        <dbReference type="Proteomes" id="UP000306102"/>
    </source>
</evidence>
<keyword evidence="6 12" id="KW-0547">Nucleotide-binding</keyword>
<dbReference type="AlphaFoldDB" id="A0A4S4D9K9"/>
<dbReference type="PROSITE" id="PS00108">
    <property type="entry name" value="PROTEIN_KINASE_ST"/>
    <property type="match status" value="1"/>
</dbReference>
<dbReference type="Pfam" id="PF07714">
    <property type="entry name" value="PK_Tyr_Ser-Thr"/>
    <property type="match status" value="1"/>
</dbReference>
<sequence>MSREIIALGPRVSPEIPPTLPPMISTDYFPPPSPSRVIWAYLAGIAVGLVVLVIIVKIFVTCVKMTTRAIVSYLLQASVAISSTCAKMITRAIVSYLPASVALSLTCAKMITRAIVSYLPASVALSLTCAKMITRAIVSYLPASVALSLTCAKMITRAIVSYLPASVALSLTCAKMITRAIVSYLPASVALSLTCAKMITRAIVSYLPASVALSLTCAKMITRAIVSYLPASVALSLTCAKMITRAIVSYLPASVALSLTCAKMITRAIVSYLPASVALSLTCAKMITRAIVSYLPASVALSLTCAKMITRAIVSYLPASVALSLTCAKMITRAIVSYLPASVALSLTCAKMITRAIVSYLPASVALSLTCAKMITRAIVSYLPASVALSLTCAKMITRTIVSYLQASVAISSTCAKMITRAIVSYLQARVAPPPPPTLNEVRVWDIDVPTMERFLEELAKEKPVRYTAEQLCSFTSNYATKLGSGGFGTVYKGQFPNGVKIAVKVINRSSDRAAEQQFMAEVSTIGRTYHINLVRLYGFCYDHIMSALVYEYMENGSLDKYLFSDTQVIEWEKLHEIAIGTAKGIAYLHEECQQRIIHYDIKPGNVLLDANFSPKVADFGLAKLCSRDNTNVSSAGYRGTPGYLAPELFLLKNYPSTHKCDVYSFGMLLFEIVGRKRNTIIAGTDSIDFFPEHVWDEFEKGELGAMTLSCGIEENNREKAEKMAMVALWCVQDSPKERPLMSVVVKMLEGEVEVKAPPKPFRYMYASSEGSNTHWYEDTTPIMARYEVQMSSSS</sequence>
<dbReference type="GO" id="GO:0005524">
    <property type="term" value="F:ATP binding"/>
    <property type="evidence" value="ECO:0007669"/>
    <property type="project" value="UniProtKB-UniRule"/>
</dbReference>
<dbReference type="InterPro" id="IPR000719">
    <property type="entry name" value="Prot_kinase_dom"/>
</dbReference>
<evidence type="ECO:0000256" key="1">
    <source>
        <dbReference type="ARBA" id="ARBA00004479"/>
    </source>
</evidence>
<keyword evidence="11" id="KW-0325">Glycoprotein</keyword>
<evidence type="ECO:0000256" key="9">
    <source>
        <dbReference type="ARBA" id="ARBA00022989"/>
    </source>
</evidence>
<name>A0A4S4D9K9_CAMSN</name>
<keyword evidence="4 13" id="KW-0812">Transmembrane</keyword>
<dbReference type="InterPro" id="IPR011009">
    <property type="entry name" value="Kinase-like_dom_sf"/>
</dbReference>
<evidence type="ECO:0000256" key="2">
    <source>
        <dbReference type="ARBA" id="ARBA00022527"/>
    </source>
</evidence>
<evidence type="ECO:0000256" key="12">
    <source>
        <dbReference type="PROSITE-ProRule" id="PRU10141"/>
    </source>
</evidence>
<organism evidence="15 16">
    <name type="scientific">Camellia sinensis var. sinensis</name>
    <name type="common">China tea</name>
    <dbReference type="NCBI Taxonomy" id="542762"/>
    <lineage>
        <taxon>Eukaryota</taxon>
        <taxon>Viridiplantae</taxon>
        <taxon>Streptophyta</taxon>
        <taxon>Embryophyta</taxon>
        <taxon>Tracheophyta</taxon>
        <taxon>Spermatophyta</taxon>
        <taxon>Magnoliopsida</taxon>
        <taxon>eudicotyledons</taxon>
        <taxon>Gunneridae</taxon>
        <taxon>Pentapetalae</taxon>
        <taxon>asterids</taxon>
        <taxon>Ericales</taxon>
        <taxon>Theaceae</taxon>
        <taxon>Camellia</taxon>
    </lineage>
</organism>
<dbReference type="EMBL" id="SDRB02012279">
    <property type="protein sequence ID" value="THF98165.1"/>
    <property type="molecule type" value="Genomic_DNA"/>
</dbReference>
<keyword evidence="5" id="KW-0732">Signal</keyword>
<evidence type="ECO:0000256" key="10">
    <source>
        <dbReference type="ARBA" id="ARBA00023136"/>
    </source>
</evidence>
<evidence type="ECO:0000256" key="5">
    <source>
        <dbReference type="ARBA" id="ARBA00022729"/>
    </source>
</evidence>
<keyword evidence="16" id="KW-1185">Reference proteome</keyword>
<dbReference type="InterPro" id="IPR008271">
    <property type="entry name" value="Ser/Thr_kinase_AS"/>
</dbReference>
<dbReference type="GO" id="GO:0004674">
    <property type="term" value="F:protein serine/threonine kinase activity"/>
    <property type="evidence" value="ECO:0007669"/>
    <property type="project" value="UniProtKB-KW"/>
</dbReference>
<keyword evidence="9 13" id="KW-1133">Transmembrane helix</keyword>
<dbReference type="Proteomes" id="UP000306102">
    <property type="component" value="Unassembled WGS sequence"/>
</dbReference>
<gene>
    <name evidence="15" type="ORF">TEA_014492</name>
</gene>
<dbReference type="InterPro" id="IPR045874">
    <property type="entry name" value="LRK10/LRL21-25-like"/>
</dbReference>
<keyword evidence="2" id="KW-0723">Serine/threonine-protein kinase</keyword>
<feature type="transmembrane region" description="Helical" evidence="13">
    <location>
        <begin position="38"/>
        <end position="59"/>
    </location>
</feature>
<evidence type="ECO:0000256" key="8">
    <source>
        <dbReference type="ARBA" id="ARBA00022840"/>
    </source>
</evidence>
<evidence type="ECO:0000259" key="14">
    <source>
        <dbReference type="PROSITE" id="PS50011"/>
    </source>
</evidence>
<reference evidence="15 16" key="1">
    <citation type="journal article" date="2018" name="Proc. Natl. Acad. Sci. U.S.A.">
        <title>Draft genome sequence of Camellia sinensis var. sinensis provides insights into the evolution of the tea genome and tea quality.</title>
        <authorList>
            <person name="Wei C."/>
            <person name="Yang H."/>
            <person name="Wang S."/>
            <person name="Zhao J."/>
            <person name="Liu C."/>
            <person name="Gao L."/>
            <person name="Xia E."/>
            <person name="Lu Y."/>
            <person name="Tai Y."/>
            <person name="She G."/>
            <person name="Sun J."/>
            <person name="Cao H."/>
            <person name="Tong W."/>
            <person name="Gao Q."/>
            <person name="Li Y."/>
            <person name="Deng W."/>
            <person name="Jiang X."/>
            <person name="Wang W."/>
            <person name="Chen Q."/>
            <person name="Zhang S."/>
            <person name="Li H."/>
            <person name="Wu J."/>
            <person name="Wang P."/>
            <person name="Li P."/>
            <person name="Shi C."/>
            <person name="Zheng F."/>
            <person name="Jian J."/>
            <person name="Huang B."/>
            <person name="Shan D."/>
            <person name="Shi M."/>
            <person name="Fang C."/>
            <person name="Yue Y."/>
            <person name="Li F."/>
            <person name="Li D."/>
            <person name="Wei S."/>
            <person name="Han B."/>
            <person name="Jiang C."/>
            <person name="Yin Y."/>
            <person name="Xia T."/>
            <person name="Zhang Z."/>
            <person name="Bennetzen J.L."/>
            <person name="Zhao S."/>
            <person name="Wan X."/>
        </authorList>
    </citation>
    <scope>NUCLEOTIDE SEQUENCE [LARGE SCALE GENOMIC DNA]</scope>
    <source>
        <strain evidence="16">cv. Shuchazao</strain>
        <tissue evidence="15">Leaf</tissue>
    </source>
</reference>
<dbReference type="SUPFAM" id="SSF56112">
    <property type="entry name" value="Protein kinase-like (PK-like)"/>
    <property type="match status" value="1"/>
</dbReference>
<dbReference type="PROSITE" id="PS50011">
    <property type="entry name" value="PROTEIN_KINASE_DOM"/>
    <property type="match status" value="1"/>
</dbReference>
<protein>
    <recommendedName>
        <fullName evidence="14">Protein kinase domain-containing protein</fullName>
    </recommendedName>
</protein>
<proteinExistence type="predicted"/>
<feature type="domain" description="Protein kinase" evidence="14">
    <location>
        <begin position="477"/>
        <end position="763"/>
    </location>
</feature>
<accession>A0A4S4D9K9</accession>
<dbReference type="SMART" id="SM00220">
    <property type="entry name" value="S_TKc"/>
    <property type="match status" value="1"/>
</dbReference>
<keyword evidence="3" id="KW-0808">Transferase</keyword>
<dbReference type="InterPro" id="IPR017441">
    <property type="entry name" value="Protein_kinase_ATP_BS"/>
</dbReference>
<dbReference type="PROSITE" id="PS00107">
    <property type="entry name" value="PROTEIN_KINASE_ATP"/>
    <property type="match status" value="1"/>
</dbReference>
<evidence type="ECO:0000256" key="6">
    <source>
        <dbReference type="ARBA" id="ARBA00022741"/>
    </source>
</evidence>
<feature type="binding site" evidence="12">
    <location>
        <position position="505"/>
    </location>
    <ligand>
        <name>ATP</name>
        <dbReference type="ChEBI" id="CHEBI:30616"/>
    </ligand>
</feature>
<evidence type="ECO:0000256" key="13">
    <source>
        <dbReference type="SAM" id="Phobius"/>
    </source>
</evidence>
<evidence type="ECO:0000313" key="15">
    <source>
        <dbReference type="EMBL" id="THF98165.1"/>
    </source>
</evidence>
<evidence type="ECO:0000256" key="11">
    <source>
        <dbReference type="ARBA" id="ARBA00023180"/>
    </source>
</evidence>
<keyword evidence="10 13" id="KW-0472">Membrane</keyword>
<keyword evidence="7" id="KW-0418">Kinase</keyword>
<evidence type="ECO:0000256" key="7">
    <source>
        <dbReference type="ARBA" id="ARBA00022777"/>
    </source>
</evidence>